<dbReference type="SUPFAM" id="SSF47413">
    <property type="entry name" value="lambda repressor-like DNA-binding domains"/>
    <property type="match status" value="1"/>
</dbReference>
<feature type="compositionally biased region" description="Polar residues" evidence="1">
    <location>
        <begin position="233"/>
        <end position="244"/>
    </location>
</feature>
<accession>A0ABT2AAZ3</accession>
<evidence type="ECO:0000256" key="2">
    <source>
        <dbReference type="SAM" id="Phobius"/>
    </source>
</evidence>
<feature type="compositionally biased region" description="Low complexity" evidence="1">
    <location>
        <begin position="220"/>
        <end position="232"/>
    </location>
</feature>
<comment type="caution">
    <text evidence="4">The sequence shown here is derived from an EMBL/GenBank/DDBJ whole genome shotgun (WGS) entry which is preliminary data.</text>
</comment>
<dbReference type="Proteomes" id="UP001205560">
    <property type="component" value="Unassembled WGS sequence"/>
</dbReference>
<dbReference type="Gene3D" id="1.10.260.40">
    <property type="entry name" value="lambda repressor-like DNA-binding domains"/>
    <property type="match status" value="1"/>
</dbReference>
<feature type="compositionally biased region" description="Low complexity" evidence="1">
    <location>
        <begin position="192"/>
        <end position="202"/>
    </location>
</feature>
<dbReference type="Pfam" id="PF13464">
    <property type="entry name" value="RodZ_C"/>
    <property type="match status" value="1"/>
</dbReference>
<dbReference type="PANTHER" id="PTHR34475">
    <property type="match status" value="1"/>
</dbReference>
<dbReference type="InterPro" id="IPR050400">
    <property type="entry name" value="Bact_Cytoskel_RodZ"/>
</dbReference>
<gene>
    <name evidence="4" type="ORF">NX782_19210</name>
</gene>
<dbReference type="InterPro" id="IPR001387">
    <property type="entry name" value="Cro/C1-type_HTH"/>
</dbReference>
<dbReference type="InterPro" id="IPR025194">
    <property type="entry name" value="RodZ-like_C"/>
</dbReference>
<keyword evidence="2" id="KW-0812">Transmembrane</keyword>
<feature type="domain" description="HTH cro/C1-type" evidence="3">
    <location>
        <begin position="22"/>
        <end position="78"/>
    </location>
</feature>
<sequence>MSSERAEEPTTPDNRGGHPGKVLAAQREAMGWTVEQVADQLKLAVRQVVALEAGDYASLPSPAVTRGFVRAYAKLVRIDPAPLVAQIAIDTPGQAEVNNAAVRRPTPASFSQAKFPSHGKRSSLPLGWIAAAVAVVAVAAGAWHFGLLPGSQHADTTAAAPAASAPAAAEMHGSATETLQNPSVPLISVPGQSSAPADAATGASAPAAAQGAVVNTPATTATGAPPVAGSTAQLSTPPANPVQTQSPAQAAAAAPAAASTLVFNVREDAWIEVRPAKGGTPMIKRLVKAGSTETLNVDQPVRVIVGNPGAVSASLRGAPVALPLAPGKTYSLVNLQ</sequence>
<keyword evidence="5" id="KW-1185">Reference proteome</keyword>
<protein>
    <submittedName>
        <fullName evidence="4">DUF4115 domain-containing protein</fullName>
    </submittedName>
</protein>
<dbReference type="Pfam" id="PF13413">
    <property type="entry name" value="HTH_25"/>
    <property type="match status" value="1"/>
</dbReference>
<reference evidence="4 5" key="1">
    <citation type="submission" date="2022-08" db="EMBL/GenBank/DDBJ databases">
        <title>Reclassification of Massilia species as members of the genera Telluria, Duganella, Pseudoduganella, Mokoshia gen. nov. and Zemynaea gen. nov. using orthogonal and non-orthogonal genome-based approaches.</title>
        <authorList>
            <person name="Bowman J.P."/>
        </authorList>
    </citation>
    <scope>NUCLEOTIDE SEQUENCE [LARGE SCALE GENOMIC DNA]</scope>
    <source>
        <strain evidence="4 5">LMG 28164</strain>
    </source>
</reference>
<evidence type="ECO:0000256" key="1">
    <source>
        <dbReference type="SAM" id="MobiDB-lite"/>
    </source>
</evidence>
<evidence type="ECO:0000313" key="4">
    <source>
        <dbReference type="EMBL" id="MCS0591322.1"/>
    </source>
</evidence>
<dbReference type="EMBL" id="JANUGX010000025">
    <property type="protein sequence ID" value="MCS0591322.1"/>
    <property type="molecule type" value="Genomic_DNA"/>
</dbReference>
<dbReference type="CDD" id="cd00093">
    <property type="entry name" value="HTH_XRE"/>
    <property type="match status" value="1"/>
</dbReference>
<dbReference type="SMART" id="SM00530">
    <property type="entry name" value="HTH_XRE"/>
    <property type="match status" value="1"/>
</dbReference>
<keyword evidence="2" id="KW-1133">Transmembrane helix</keyword>
<evidence type="ECO:0000259" key="3">
    <source>
        <dbReference type="SMART" id="SM00530"/>
    </source>
</evidence>
<dbReference type="PANTHER" id="PTHR34475:SF1">
    <property type="entry name" value="CYTOSKELETON PROTEIN RODZ"/>
    <property type="match status" value="1"/>
</dbReference>
<dbReference type="InterPro" id="IPR010982">
    <property type="entry name" value="Lambda_DNA-bd_dom_sf"/>
</dbReference>
<feature type="transmembrane region" description="Helical" evidence="2">
    <location>
        <begin position="124"/>
        <end position="145"/>
    </location>
</feature>
<name>A0ABT2AAZ3_9BURK</name>
<evidence type="ECO:0000313" key="5">
    <source>
        <dbReference type="Proteomes" id="UP001205560"/>
    </source>
</evidence>
<feature type="region of interest" description="Disordered" evidence="1">
    <location>
        <begin position="220"/>
        <end position="246"/>
    </location>
</feature>
<organism evidence="4 5">
    <name type="scientific">Massilia norwichensis</name>
    <dbReference type="NCBI Taxonomy" id="1442366"/>
    <lineage>
        <taxon>Bacteria</taxon>
        <taxon>Pseudomonadati</taxon>
        <taxon>Pseudomonadota</taxon>
        <taxon>Betaproteobacteria</taxon>
        <taxon>Burkholderiales</taxon>
        <taxon>Oxalobacteraceae</taxon>
        <taxon>Telluria group</taxon>
        <taxon>Massilia</taxon>
    </lineage>
</organism>
<feature type="compositionally biased region" description="Low complexity" evidence="1">
    <location>
        <begin position="159"/>
        <end position="169"/>
    </location>
</feature>
<keyword evidence="2" id="KW-0472">Membrane</keyword>
<proteinExistence type="predicted"/>
<feature type="region of interest" description="Disordered" evidence="1">
    <location>
        <begin position="1"/>
        <end position="21"/>
    </location>
</feature>
<dbReference type="RefSeq" id="WP_258847088.1">
    <property type="nucleotide sequence ID" value="NZ_JANUGX010000025.1"/>
</dbReference>
<feature type="region of interest" description="Disordered" evidence="1">
    <location>
        <begin position="159"/>
        <end position="202"/>
    </location>
</feature>